<feature type="compositionally biased region" description="Basic and acidic residues" evidence="1">
    <location>
        <begin position="218"/>
        <end position="238"/>
    </location>
</feature>
<reference evidence="2" key="1">
    <citation type="submission" date="2022-07" db="EMBL/GenBank/DDBJ databases">
        <title>Fungi with potential for degradation of polypropylene.</title>
        <authorList>
            <person name="Gostincar C."/>
        </authorList>
    </citation>
    <scope>NUCLEOTIDE SEQUENCE</scope>
    <source>
        <strain evidence="2">EXF-13308</strain>
    </source>
</reference>
<evidence type="ECO:0000313" key="3">
    <source>
        <dbReference type="Proteomes" id="UP001174694"/>
    </source>
</evidence>
<dbReference type="Pfam" id="PF09428">
    <property type="entry name" value="DUF2011"/>
    <property type="match status" value="1"/>
</dbReference>
<proteinExistence type="predicted"/>
<feature type="region of interest" description="Disordered" evidence="1">
    <location>
        <begin position="56"/>
        <end position="92"/>
    </location>
</feature>
<feature type="region of interest" description="Disordered" evidence="1">
    <location>
        <begin position="1"/>
        <end position="36"/>
    </location>
</feature>
<feature type="compositionally biased region" description="Basic residues" evidence="1">
    <location>
        <begin position="199"/>
        <end position="217"/>
    </location>
</feature>
<keyword evidence="3" id="KW-1185">Reference proteome</keyword>
<feature type="compositionally biased region" description="Basic and acidic residues" evidence="1">
    <location>
        <begin position="1"/>
        <end position="27"/>
    </location>
</feature>
<dbReference type="InterPro" id="IPR018555">
    <property type="entry name" value="C630.06c-like"/>
</dbReference>
<dbReference type="Proteomes" id="UP001174694">
    <property type="component" value="Unassembled WGS sequence"/>
</dbReference>
<dbReference type="EMBL" id="JANBVO010000013">
    <property type="protein sequence ID" value="KAJ9148336.1"/>
    <property type="molecule type" value="Genomic_DNA"/>
</dbReference>
<evidence type="ECO:0000256" key="1">
    <source>
        <dbReference type="SAM" id="MobiDB-lite"/>
    </source>
</evidence>
<dbReference type="AlphaFoldDB" id="A0AA38VRD3"/>
<accession>A0AA38VRD3</accession>
<protein>
    <submittedName>
        <fullName evidence="2">Uncharacterized protein</fullName>
    </submittedName>
</protein>
<feature type="compositionally biased region" description="Basic and acidic residues" evidence="1">
    <location>
        <begin position="57"/>
        <end position="92"/>
    </location>
</feature>
<evidence type="ECO:0000313" key="2">
    <source>
        <dbReference type="EMBL" id="KAJ9148336.1"/>
    </source>
</evidence>
<name>A0AA38VRD3_9PEZI</name>
<feature type="region of interest" description="Disordered" evidence="1">
    <location>
        <begin position="196"/>
        <end position="288"/>
    </location>
</feature>
<organism evidence="2 3">
    <name type="scientific">Pleurostoma richardsiae</name>
    <dbReference type="NCBI Taxonomy" id="41990"/>
    <lineage>
        <taxon>Eukaryota</taxon>
        <taxon>Fungi</taxon>
        <taxon>Dikarya</taxon>
        <taxon>Ascomycota</taxon>
        <taxon>Pezizomycotina</taxon>
        <taxon>Sordariomycetes</taxon>
        <taxon>Sordariomycetidae</taxon>
        <taxon>Calosphaeriales</taxon>
        <taxon>Pleurostomataceae</taxon>
        <taxon>Pleurostoma</taxon>
    </lineage>
</organism>
<comment type="caution">
    <text evidence="2">The sequence shown here is derived from an EMBL/GenBank/DDBJ whole genome shotgun (WGS) entry which is preliminary data.</text>
</comment>
<gene>
    <name evidence="2" type="ORF">NKR23_g5143</name>
</gene>
<sequence>MFEVPDAKRVKRSELYDDSSDREKNPDDAEEDAAARASLNAKLADLLGLDFSVEPKAASDARRRHDAISPMDVDNHVPEPTEEENKPHHDEEFEFRLFSTTSAAKVILPDDDESAAAGREAGLVVPSRPLSYYMAGEPSPELRERYRLSAITTEDILKAAQKRSWGLEMPWRVTKITVSAKKLPASTSQYAIGEANFPVKRKRPGKKRRIALRKKGRTQKEKEEAKKRQELEKEEHLREKKKRLNREKKLKRRQKEKEKKLVANEGGADGVQEDGVEPASSSSDEGSR</sequence>
<feature type="compositionally biased region" description="Basic residues" evidence="1">
    <location>
        <begin position="239"/>
        <end position="254"/>
    </location>
</feature>
<feature type="compositionally biased region" description="Polar residues" evidence="1">
    <location>
        <begin position="279"/>
        <end position="288"/>
    </location>
</feature>